<dbReference type="InterPro" id="IPR036703">
    <property type="entry name" value="MOB_kinase_act_sf"/>
</dbReference>
<keyword evidence="1" id="KW-0862">Zinc</keyword>
<proteinExistence type="predicted"/>
<accession>A0A915EBH4</accession>
<organism evidence="3 4">
    <name type="scientific">Ditylenchus dipsaci</name>
    <dbReference type="NCBI Taxonomy" id="166011"/>
    <lineage>
        <taxon>Eukaryota</taxon>
        <taxon>Metazoa</taxon>
        <taxon>Ecdysozoa</taxon>
        <taxon>Nematoda</taxon>
        <taxon>Chromadorea</taxon>
        <taxon>Rhabditida</taxon>
        <taxon>Tylenchina</taxon>
        <taxon>Tylenchomorpha</taxon>
        <taxon>Sphaerularioidea</taxon>
        <taxon>Anguinidae</taxon>
        <taxon>Anguininae</taxon>
        <taxon>Ditylenchus</taxon>
    </lineage>
</organism>
<dbReference type="SMART" id="SM01388">
    <property type="entry name" value="Mob1_phocein"/>
    <property type="match status" value="1"/>
</dbReference>
<sequence>MPSTSPDYYDYCTTEKKKMRAESKCQRLKDSLYGAVGGGWIGGCTAMFLGHKNARSRRKAADLNKAGGGVNNVTGGVISNNSGGLLAGEQLVATCPSSSSACKKTGVVSFSKAGSAKLARKATQSVDTCVADSLDDAMLDKMCAIPTGMDSNEWLATQTLAMFDHCNALCGTVSDTCTPVTCAIMSYPGVSKASWVDEKGKRHHYSAMRYIDSVMSFCEASRKNQSLFPTKFGARFSADFEAHCRRMTRLLWHCCGHLYAKHWDQLATLNLRPQFGLVLAHMTRMAKIYGLLDTKEFSLITNTMQAIRPTALTNPSQSMPSSQSRPTKRLNTDNDSGGVVLPPTFPALPQMVYSTAAGNQSYASSSHEKW</sequence>
<feature type="binding site" evidence="1">
    <location>
        <position position="257"/>
    </location>
    <ligand>
        <name>Zn(2+)</name>
        <dbReference type="ChEBI" id="CHEBI:29105"/>
    </ligand>
</feature>
<feature type="binding site" evidence="1">
    <location>
        <position position="177"/>
    </location>
    <ligand>
        <name>Zn(2+)</name>
        <dbReference type="ChEBI" id="CHEBI:29105"/>
    </ligand>
</feature>
<keyword evidence="1" id="KW-0479">Metal-binding</keyword>
<keyword evidence="3" id="KW-1185">Reference proteome</keyword>
<feature type="compositionally biased region" description="Low complexity" evidence="2">
    <location>
        <begin position="315"/>
        <end position="324"/>
    </location>
</feature>
<dbReference type="SUPFAM" id="SSF101152">
    <property type="entry name" value="Mob1/phocein"/>
    <property type="match status" value="1"/>
</dbReference>
<evidence type="ECO:0000256" key="2">
    <source>
        <dbReference type="SAM" id="MobiDB-lite"/>
    </source>
</evidence>
<name>A0A915EBH4_9BILA</name>
<dbReference type="AlphaFoldDB" id="A0A915EBH4"/>
<evidence type="ECO:0000313" key="4">
    <source>
        <dbReference type="WBParaSite" id="jg4581.1"/>
    </source>
</evidence>
<reference evidence="4" key="1">
    <citation type="submission" date="2022-11" db="UniProtKB">
        <authorList>
            <consortium name="WormBaseParasite"/>
        </authorList>
    </citation>
    <scope>IDENTIFICATION</scope>
</reference>
<dbReference type="Gene3D" id="1.20.140.30">
    <property type="entry name" value="MOB kinase activator"/>
    <property type="match status" value="1"/>
</dbReference>
<dbReference type="InterPro" id="IPR005301">
    <property type="entry name" value="MOB_kinase_act_fam"/>
</dbReference>
<evidence type="ECO:0000256" key="1">
    <source>
        <dbReference type="PIRSR" id="PIRSR605301-1"/>
    </source>
</evidence>
<evidence type="ECO:0000313" key="3">
    <source>
        <dbReference type="Proteomes" id="UP000887574"/>
    </source>
</evidence>
<feature type="binding site" evidence="1">
    <location>
        <position position="262"/>
    </location>
    <ligand>
        <name>Zn(2+)</name>
        <dbReference type="ChEBI" id="CHEBI:29105"/>
    </ligand>
</feature>
<dbReference type="Pfam" id="PF03637">
    <property type="entry name" value="Mob1_phocein"/>
    <property type="match status" value="1"/>
</dbReference>
<feature type="region of interest" description="Disordered" evidence="2">
    <location>
        <begin position="310"/>
        <end position="336"/>
    </location>
</feature>
<dbReference type="PANTHER" id="PTHR22599">
    <property type="entry name" value="MPS ONE BINDER KINASE ACTIVATOR-LIKE MOB"/>
    <property type="match status" value="1"/>
</dbReference>
<protein>
    <submittedName>
        <fullName evidence="4">Mob1/phocein family protein</fullName>
    </submittedName>
</protein>
<dbReference type="WBParaSite" id="jg4581.1">
    <property type="protein sequence ID" value="jg4581.1"/>
    <property type="gene ID" value="jg4581"/>
</dbReference>
<dbReference type="Proteomes" id="UP000887574">
    <property type="component" value="Unplaced"/>
</dbReference>
<feature type="binding site" evidence="1">
    <location>
        <position position="182"/>
    </location>
    <ligand>
        <name>Zn(2+)</name>
        <dbReference type="ChEBI" id="CHEBI:29105"/>
    </ligand>
</feature>